<organism evidence="1 2">
    <name type="scientific">Lindgomyces ingoldianus</name>
    <dbReference type="NCBI Taxonomy" id="673940"/>
    <lineage>
        <taxon>Eukaryota</taxon>
        <taxon>Fungi</taxon>
        <taxon>Dikarya</taxon>
        <taxon>Ascomycota</taxon>
        <taxon>Pezizomycotina</taxon>
        <taxon>Dothideomycetes</taxon>
        <taxon>Pleosporomycetidae</taxon>
        <taxon>Pleosporales</taxon>
        <taxon>Lindgomycetaceae</taxon>
        <taxon>Lindgomyces</taxon>
    </lineage>
</organism>
<dbReference type="Proteomes" id="UP000799755">
    <property type="component" value="Unassembled WGS sequence"/>
</dbReference>
<gene>
    <name evidence="1" type="ORF">BDR25DRAFT_276319</name>
</gene>
<accession>A0ACB6RGK3</accession>
<reference evidence="1" key="1">
    <citation type="journal article" date="2020" name="Stud. Mycol.">
        <title>101 Dothideomycetes genomes: a test case for predicting lifestyles and emergence of pathogens.</title>
        <authorList>
            <person name="Haridas S."/>
            <person name="Albert R."/>
            <person name="Binder M."/>
            <person name="Bloem J."/>
            <person name="Labutti K."/>
            <person name="Salamov A."/>
            <person name="Andreopoulos B."/>
            <person name="Baker S."/>
            <person name="Barry K."/>
            <person name="Bills G."/>
            <person name="Bluhm B."/>
            <person name="Cannon C."/>
            <person name="Castanera R."/>
            <person name="Culley D."/>
            <person name="Daum C."/>
            <person name="Ezra D."/>
            <person name="Gonzalez J."/>
            <person name="Henrissat B."/>
            <person name="Kuo A."/>
            <person name="Liang C."/>
            <person name="Lipzen A."/>
            <person name="Lutzoni F."/>
            <person name="Magnuson J."/>
            <person name="Mondo S."/>
            <person name="Nolan M."/>
            <person name="Ohm R."/>
            <person name="Pangilinan J."/>
            <person name="Park H.-J."/>
            <person name="Ramirez L."/>
            <person name="Alfaro M."/>
            <person name="Sun H."/>
            <person name="Tritt A."/>
            <person name="Yoshinaga Y."/>
            <person name="Zwiers L.-H."/>
            <person name="Turgeon B."/>
            <person name="Goodwin S."/>
            <person name="Spatafora J."/>
            <person name="Crous P."/>
            <person name="Grigoriev I."/>
        </authorList>
    </citation>
    <scope>NUCLEOTIDE SEQUENCE</scope>
    <source>
        <strain evidence="1">ATCC 200398</strain>
    </source>
</reference>
<protein>
    <submittedName>
        <fullName evidence="1">C-3 sterol dehydrogenase/C-4 decarboxylase-like protein</fullName>
    </submittedName>
</protein>
<name>A0ACB6RGK3_9PLEO</name>
<comment type="caution">
    <text evidence="1">The sequence shown here is derived from an EMBL/GenBank/DDBJ whole genome shotgun (WGS) entry which is preliminary data.</text>
</comment>
<evidence type="ECO:0000313" key="2">
    <source>
        <dbReference type="Proteomes" id="UP000799755"/>
    </source>
</evidence>
<dbReference type="EMBL" id="MU003492">
    <property type="protein sequence ID" value="KAF2478394.1"/>
    <property type="molecule type" value="Genomic_DNA"/>
</dbReference>
<proteinExistence type="predicted"/>
<sequence>MSNNVETDSWGTILVTGGGGFLGSHIVEAFAAMPKVHQVIMTGRNRKKSRKYIPKVKFELCDITDFDKTKEILARFQPKVIIHTISPGPFATKEIQLEVNYAATKHLLEAAKQDAGVQAFIYTSSIEACSSALGHISSPLREDEARVNNLKSKDYWYCRTKGAADTLVREANSPKPNGAKDWGDYLLTVCLRTPGLYGPRDSTIVPAMLAMVNTAGARMQYGPDTTVHEWLYIENAVLAHVLATRKLLGDPHGVCGEAFFITDGTPMKFHQFTRAIFKEAGDRNMNSQNPKFIVIPFWLLFPLLAVWEWVYRIATLCRKWPYVSRQNFLYIRKGIRISIEKSRERLGYEPKVTTEEGICRTVAWFKRNGAKKLN</sequence>
<keyword evidence="2" id="KW-1185">Reference proteome</keyword>
<evidence type="ECO:0000313" key="1">
    <source>
        <dbReference type="EMBL" id="KAF2478394.1"/>
    </source>
</evidence>